<organism evidence="2 3">
    <name type="scientific">Parnassius mnemosyne</name>
    <name type="common">clouded apollo</name>
    <dbReference type="NCBI Taxonomy" id="213953"/>
    <lineage>
        <taxon>Eukaryota</taxon>
        <taxon>Metazoa</taxon>
        <taxon>Ecdysozoa</taxon>
        <taxon>Arthropoda</taxon>
        <taxon>Hexapoda</taxon>
        <taxon>Insecta</taxon>
        <taxon>Pterygota</taxon>
        <taxon>Neoptera</taxon>
        <taxon>Endopterygota</taxon>
        <taxon>Lepidoptera</taxon>
        <taxon>Glossata</taxon>
        <taxon>Ditrysia</taxon>
        <taxon>Papilionoidea</taxon>
        <taxon>Papilionidae</taxon>
        <taxon>Parnassiinae</taxon>
        <taxon>Parnassini</taxon>
        <taxon>Parnassius</taxon>
        <taxon>Driopa</taxon>
    </lineage>
</organism>
<dbReference type="Proteomes" id="UP001314205">
    <property type="component" value="Unassembled WGS sequence"/>
</dbReference>
<comment type="caution">
    <text evidence="2">The sequence shown here is derived from an EMBL/GenBank/DDBJ whole genome shotgun (WGS) entry which is preliminary data.</text>
</comment>
<protein>
    <recommendedName>
        <fullName evidence="1">PiggyBac transposable element-derived protein domain-containing protein</fullName>
    </recommendedName>
</protein>
<dbReference type="PANTHER" id="PTHR46599:SF3">
    <property type="entry name" value="PIGGYBAC TRANSPOSABLE ELEMENT-DERIVED PROTEIN 4"/>
    <property type="match status" value="1"/>
</dbReference>
<keyword evidence="3" id="KW-1185">Reference proteome</keyword>
<proteinExistence type="predicted"/>
<evidence type="ECO:0000259" key="1">
    <source>
        <dbReference type="Pfam" id="PF13843"/>
    </source>
</evidence>
<feature type="domain" description="PiggyBac transposable element-derived protein" evidence="1">
    <location>
        <begin position="127"/>
        <end position="280"/>
    </location>
</feature>
<reference evidence="2 3" key="1">
    <citation type="submission" date="2023-11" db="EMBL/GenBank/DDBJ databases">
        <authorList>
            <person name="Hedman E."/>
            <person name="Englund M."/>
            <person name="Stromberg M."/>
            <person name="Nyberg Akerstrom W."/>
            <person name="Nylinder S."/>
            <person name="Jareborg N."/>
            <person name="Kallberg Y."/>
            <person name="Kronander E."/>
        </authorList>
    </citation>
    <scope>NUCLEOTIDE SEQUENCE [LARGE SCALE GENOMIC DNA]</scope>
</reference>
<name>A0AAV1KQK8_9NEOP</name>
<evidence type="ECO:0000313" key="3">
    <source>
        <dbReference type="Proteomes" id="UP001314205"/>
    </source>
</evidence>
<sequence length="280" mass="32520">MNIGASTSQQRSRVRRYNSTELLEILAESSSEEGEFVASDNKHDYIPLVEEGRFQISDVEPEAEVENEIDSYDSDASFEGESLENILIAKDGMRWQSEPLTRIQTSSRNIIRQRGGAASFSKLYNQMEIFKNILSNEMCDIILRETNRKGTKITEAYNNKLMENYPDISKRPKQKIFKPFTEQELDAFFGILIFSGLHRSNKEHLTELWKSSHLPLFRAAMSHDRFKMLLRFIRFDNDVTRPESLLADKAAAIRDIWTMFISNLNKNYKPRECITVDEQL</sequence>
<gene>
    <name evidence="2" type="ORF">PARMNEM_LOCUS6435</name>
</gene>
<accession>A0AAV1KQK8</accession>
<dbReference type="EMBL" id="CAVLGL010000079">
    <property type="protein sequence ID" value="CAK1585336.1"/>
    <property type="molecule type" value="Genomic_DNA"/>
</dbReference>
<dbReference type="AlphaFoldDB" id="A0AAV1KQK8"/>
<dbReference type="InterPro" id="IPR029526">
    <property type="entry name" value="PGBD"/>
</dbReference>
<evidence type="ECO:0000313" key="2">
    <source>
        <dbReference type="EMBL" id="CAK1585336.1"/>
    </source>
</evidence>
<dbReference type="Pfam" id="PF13843">
    <property type="entry name" value="DDE_Tnp_1_7"/>
    <property type="match status" value="1"/>
</dbReference>
<dbReference type="PANTHER" id="PTHR46599">
    <property type="entry name" value="PIGGYBAC TRANSPOSABLE ELEMENT-DERIVED PROTEIN 4"/>
    <property type="match status" value="1"/>
</dbReference>